<evidence type="ECO:0000313" key="2">
    <source>
        <dbReference type="EMBL" id="KIG16094.1"/>
    </source>
</evidence>
<feature type="compositionally biased region" description="Basic and acidic residues" evidence="1">
    <location>
        <begin position="33"/>
        <end position="42"/>
    </location>
</feature>
<organism evidence="2 3">
    <name type="scientific">Enhygromyxa salina</name>
    <dbReference type="NCBI Taxonomy" id="215803"/>
    <lineage>
        <taxon>Bacteria</taxon>
        <taxon>Pseudomonadati</taxon>
        <taxon>Myxococcota</taxon>
        <taxon>Polyangia</taxon>
        <taxon>Nannocystales</taxon>
        <taxon>Nannocystaceae</taxon>
        <taxon>Enhygromyxa</taxon>
    </lineage>
</organism>
<name>A0A0C1ZEJ4_9BACT</name>
<evidence type="ECO:0000313" key="3">
    <source>
        <dbReference type="Proteomes" id="UP000031599"/>
    </source>
</evidence>
<gene>
    <name evidence="2" type="ORF">DB30_04966</name>
</gene>
<proteinExistence type="predicted"/>
<dbReference type="AlphaFoldDB" id="A0A0C1ZEJ4"/>
<evidence type="ECO:0000256" key="1">
    <source>
        <dbReference type="SAM" id="MobiDB-lite"/>
    </source>
</evidence>
<dbReference type="EMBL" id="JMCC02000043">
    <property type="protein sequence ID" value="KIG16094.1"/>
    <property type="molecule type" value="Genomic_DNA"/>
</dbReference>
<sequence>MGRIVGGSSGAARADCKPAPAKPPTSKHNPAPRIDEVRIQAV</sequence>
<comment type="caution">
    <text evidence="2">The sequence shown here is derived from an EMBL/GenBank/DDBJ whole genome shotgun (WGS) entry which is preliminary data.</text>
</comment>
<accession>A0A0C1ZEJ4</accession>
<reference evidence="2 3" key="1">
    <citation type="submission" date="2014-12" db="EMBL/GenBank/DDBJ databases">
        <title>Genome assembly of Enhygromyxa salina DSM 15201.</title>
        <authorList>
            <person name="Sharma G."/>
            <person name="Subramanian S."/>
        </authorList>
    </citation>
    <scope>NUCLEOTIDE SEQUENCE [LARGE SCALE GENOMIC DNA]</scope>
    <source>
        <strain evidence="2 3">DSM 15201</strain>
    </source>
</reference>
<dbReference type="Proteomes" id="UP000031599">
    <property type="component" value="Unassembled WGS sequence"/>
</dbReference>
<feature type="region of interest" description="Disordered" evidence="1">
    <location>
        <begin position="1"/>
        <end position="42"/>
    </location>
</feature>
<protein>
    <submittedName>
        <fullName evidence="2">Uncharacterized protein</fullName>
    </submittedName>
</protein>